<accession>A0A814AKB0</accession>
<keyword evidence="4" id="KW-1185">Reference proteome</keyword>
<dbReference type="EMBL" id="CAJNOH010000160">
    <property type="protein sequence ID" value="CAF0916630.1"/>
    <property type="molecule type" value="Genomic_DNA"/>
</dbReference>
<dbReference type="EMBL" id="CAJNOL010000876">
    <property type="protein sequence ID" value="CAF1226246.1"/>
    <property type="molecule type" value="Genomic_DNA"/>
</dbReference>
<dbReference type="AlphaFoldDB" id="A0A814AKB0"/>
<evidence type="ECO:0000313" key="2">
    <source>
        <dbReference type="EMBL" id="CAF1226246.1"/>
    </source>
</evidence>
<name>A0A814AKB0_9BILA</name>
<evidence type="ECO:0000313" key="4">
    <source>
        <dbReference type="Proteomes" id="UP000663870"/>
    </source>
</evidence>
<dbReference type="Proteomes" id="UP000663870">
    <property type="component" value="Unassembled WGS sequence"/>
</dbReference>
<dbReference type="Proteomes" id="UP000663854">
    <property type="component" value="Unassembled WGS sequence"/>
</dbReference>
<evidence type="ECO:0000313" key="1">
    <source>
        <dbReference type="EMBL" id="CAF0916630.1"/>
    </source>
</evidence>
<sequence length="330" mass="38930">MPIISLVNLPPEIFLLIFKYLHKPHITYSFLELSNHFSLPVKYFIGKQFDLTKINDDIIFQYCLSTALPLIGFNLRYLSIGYQYCLSTYIKSIKTYCPNLDKLTIYGCSEKEDIRHYVANLIHHKLMSLNFIFNDKIVGEKISHRLLEKCRNDEFQKTPIASSVLLHLSTMNNLILLKRFSESDYLPNGLYMIEYVPTGEWLTDSENDLCIMPKEFHCEHIFSIKQIDNNQCCLEYELRQKQTQHLLTVLPINEPEEHWIPSSILSTHRKETFRSCSTFTFEKIDNENQFYIRPCYSNAKRLQARGKRIIVSVGDNDSTQNHYFRFHRIS</sequence>
<protein>
    <submittedName>
        <fullName evidence="1">Uncharacterized protein</fullName>
    </submittedName>
</protein>
<organism evidence="1 3">
    <name type="scientific">Rotaria sordida</name>
    <dbReference type="NCBI Taxonomy" id="392033"/>
    <lineage>
        <taxon>Eukaryota</taxon>
        <taxon>Metazoa</taxon>
        <taxon>Spiralia</taxon>
        <taxon>Gnathifera</taxon>
        <taxon>Rotifera</taxon>
        <taxon>Eurotatoria</taxon>
        <taxon>Bdelloidea</taxon>
        <taxon>Philodinida</taxon>
        <taxon>Philodinidae</taxon>
        <taxon>Rotaria</taxon>
    </lineage>
</organism>
<evidence type="ECO:0000313" key="3">
    <source>
        <dbReference type="Proteomes" id="UP000663854"/>
    </source>
</evidence>
<proteinExistence type="predicted"/>
<comment type="caution">
    <text evidence="1">The sequence shown here is derived from an EMBL/GenBank/DDBJ whole genome shotgun (WGS) entry which is preliminary data.</text>
</comment>
<reference evidence="1" key="1">
    <citation type="submission" date="2021-02" db="EMBL/GenBank/DDBJ databases">
        <authorList>
            <person name="Nowell W R."/>
        </authorList>
    </citation>
    <scope>NUCLEOTIDE SEQUENCE</scope>
</reference>
<gene>
    <name evidence="2" type="ORF">JXQ802_LOCUS25697</name>
    <name evidence="1" type="ORF">PYM288_LOCUS10306</name>
</gene>